<accession>A0ABP8WCM3</accession>
<dbReference type="GO" id="GO:0016787">
    <property type="term" value="F:hydrolase activity"/>
    <property type="evidence" value="ECO:0007669"/>
    <property type="project" value="UniProtKB-KW"/>
</dbReference>
<dbReference type="RefSeq" id="WP_345265835.1">
    <property type="nucleotide sequence ID" value="NZ_BAABIM010000002.1"/>
</dbReference>
<feature type="compositionally biased region" description="Acidic residues" evidence="1">
    <location>
        <begin position="64"/>
        <end position="75"/>
    </location>
</feature>
<sequence>MAEHAAGSPDETAARPAVAIADHGLIGDLRTCALVATDGTIDWFCAERFDQPSVFGALLHDPEPSGDETGDGDGADPDHAAGAWRLGPVDGATRSHQFYFPDSGILVTRFHTQESVAEVHDFMPVLRAHDDEHRQRIVRRVTAVRGATTIAMTLTARPDYGREVPSIHRTGEGVVVAGDGVRLGVTSSRDLEVDEEGGRVHARVELEPGEEVLFVLHVLGEGEDPETEDCQDTTRLFEQTAAFWRGWLSHSTYKGRWREMVQRSAITLKMLTHEPSGAIVAAPTTSLPEEIGGGRNWDYRYVWIRDAAFSLYALLRLGFLDEAKAFMHWLSERLEATDGEDGELGPLRVLYDIDGQVPVTEHELEHLAGYRASQPVRVGNAAVDQLQLDIYGELIDSVYLFNKYGTGISHRAWSDLTRMLDWLMEHWERDDAGMWEIRDDPRAHTTSRLMCWVAFERMMRMARQRGLPGDLVAWGATRDAVYHRLMERSWSEEHQAFMQHEGAESLDAGVLLMPMVKFVAPDDPRFLATLDAIEQRLVTDSLVFRYDVEASSDGVDGGEGTFSLCSFWYVEALTRVGRVEEARLALEKMFTYANHLGLYAEQVDLTGDQVGNFPQAFTHLSLISAALNLDRALG</sequence>
<dbReference type="Pfam" id="PF19291">
    <property type="entry name" value="TREH_N"/>
    <property type="match status" value="1"/>
</dbReference>
<feature type="domain" description="Trehalase-like N-terminal" evidence="3">
    <location>
        <begin position="17"/>
        <end position="233"/>
    </location>
</feature>
<keyword evidence="5" id="KW-1185">Reference proteome</keyword>
<dbReference type="InterPro" id="IPR012341">
    <property type="entry name" value="6hp_glycosidase-like_sf"/>
</dbReference>
<feature type="region of interest" description="Disordered" evidence="1">
    <location>
        <begin position="57"/>
        <end position="83"/>
    </location>
</feature>
<dbReference type="EMBL" id="BAABIM010000002">
    <property type="protein sequence ID" value="GAA4684779.1"/>
    <property type="molecule type" value="Genomic_DNA"/>
</dbReference>
<name>A0ABP8WCM3_9ACTN</name>
<evidence type="ECO:0000313" key="4">
    <source>
        <dbReference type="EMBL" id="GAA4684779.1"/>
    </source>
</evidence>
<gene>
    <name evidence="4" type="ORF">GCM10023226_22800</name>
</gene>
<evidence type="ECO:0000259" key="3">
    <source>
        <dbReference type="Pfam" id="PF19291"/>
    </source>
</evidence>
<keyword evidence="4" id="KW-0378">Hydrolase</keyword>
<dbReference type="InterPro" id="IPR045582">
    <property type="entry name" value="Trehalase-like_N"/>
</dbReference>
<dbReference type="Pfam" id="PF00723">
    <property type="entry name" value="Glyco_hydro_15"/>
    <property type="match status" value="1"/>
</dbReference>
<protein>
    <submittedName>
        <fullName evidence="4">Glycoside hydrolase family 15 protein</fullName>
    </submittedName>
</protein>
<evidence type="ECO:0000259" key="2">
    <source>
        <dbReference type="Pfam" id="PF00723"/>
    </source>
</evidence>
<comment type="caution">
    <text evidence="4">The sequence shown here is derived from an EMBL/GenBank/DDBJ whole genome shotgun (WGS) entry which is preliminary data.</text>
</comment>
<dbReference type="Gene3D" id="1.50.10.10">
    <property type="match status" value="1"/>
</dbReference>
<dbReference type="SUPFAM" id="SSF48208">
    <property type="entry name" value="Six-hairpin glycosidases"/>
    <property type="match status" value="1"/>
</dbReference>
<evidence type="ECO:0000313" key="5">
    <source>
        <dbReference type="Proteomes" id="UP001500621"/>
    </source>
</evidence>
<proteinExistence type="predicted"/>
<dbReference type="Proteomes" id="UP001500621">
    <property type="component" value="Unassembled WGS sequence"/>
</dbReference>
<feature type="domain" description="GH15-like" evidence="2">
    <location>
        <begin position="257"/>
        <end position="626"/>
    </location>
</feature>
<dbReference type="InterPro" id="IPR008928">
    <property type="entry name" value="6-hairpin_glycosidase_sf"/>
</dbReference>
<evidence type="ECO:0000256" key="1">
    <source>
        <dbReference type="SAM" id="MobiDB-lite"/>
    </source>
</evidence>
<dbReference type="InterPro" id="IPR011613">
    <property type="entry name" value="GH15-like"/>
</dbReference>
<dbReference type="PANTHER" id="PTHR31616">
    <property type="entry name" value="TREHALASE"/>
    <property type="match status" value="1"/>
</dbReference>
<dbReference type="PANTHER" id="PTHR31616:SF0">
    <property type="entry name" value="GLUCAN 1,4-ALPHA-GLUCOSIDASE"/>
    <property type="match status" value="1"/>
</dbReference>
<organism evidence="4 5">
    <name type="scientific">Nocardioides nanhaiensis</name>
    <dbReference type="NCBI Taxonomy" id="1476871"/>
    <lineage>
        <taxon>Bacteria</taxon>
        <taxon>Bacillati</taxon>
        <taxon>Actinomycetota</taxon>
        <taxon>Actinomycetes</taxon>
        <taxon>Propionibacteriales</taxon>
        <taxon>Nocardioidaceae</taxon>
        <taxon>Nocardioides</taxon>
    </lineage>
</organism>
<reference evidence="5" key="1">
    <citation type="journal article" date="2019" name="Int. J. Syst. Evol. Microbiol.">
        <title>The Global Catalogue of Microorganisms (GCM) 10K type strain sequencing project: providing services to taxonomists for standard genome sequencing and annotation.</title>
        <authorList>
            <consortium name="The Broad Institute Genomics Platform"/>
            <consortium name="The Broad Institute Genome Sequencing Center for Infectious Disease"/>
            <person name="Wu L."/>
            <person name="Ma J."/>
        </authorList>
    </citation>
    <scope>NUCLEOTIDE SEQUENCE [LARGE SCALE GENOMIC DNA]</scope>
    <source>
        <strain evidence="5">JCM 18127</strain>
    </source>
</reference>